<keyword evidence="8" id="KW-1185">Reference proteome</keyword>
<protein>
    <submittedName>
        <fullName evidence="7">Membrane protein implicated in regulation of membrane protease activity</fullName>
    </submittedName>
</protein>
<keyword evidence="7" id="KW-0378">Hydrolase</keyword>
<dbReference type="InterPro" id="IPR052165">
    <property type="entry name" value="Membrane_assoc_protease"/>
</dbReference>
<comment type="caution">
    <text evidence="7">The sequence shown here is derived from an EMBL/GenBank/DDBJ whole genome shotgun (WGS) entry which is preliminary data.</text>
</comment>
<dbReference type="GO" id="GO:0008233">
    <property type="term" value="F:peptidase activity"/>
    <property type="evidence" value="ECO:0007669"/>
    <property type="project" value="UniProtKB-KW"/>
</dbReference>
<evidence type="ECO:0000313" key="7">
    <source>
        <dbReference type="EMBL" id="NYH90421.1"/>
    </source>
</evidence>
<organism evidence="7 8">
    <name type="scientific">Actinopolymorpha rutila</name>
    <dbReference type="NCBI Taxonomy" id="446787"/>
    <lineage>
        <taxon>Bacteria</taxon>
        <taxon>Bacillati</taxon>
        <taxon>Actinomycetota</taxon>
        <taxon>Actinomycetes</taxon>
        <taxon>Propionibacteriales</taxon>
        <taxon>Actinopolymorphaceae</taxon>
        <taxon>Actinopolymorpha</taxon>
    </lineage>
</organism>
<dbReference type="RefSeq" id="WP_337796054.1">
    <property type="nucleotide sequence ID" value="NZ_JACBZH010000001.1"/>
</dbReference>
<accession>A0A852ZBH2</accession>
<dbReference type="EMBL" id="JACBZH010000001">
    <property type="protein sequence ID" value="NYH90421.1"/>
    <property type="molecule type" value="Genomic_DNA"/>
</dbReference>
<evidence type="ECO:0000313" key="8">
    <source>
        <dbReference type="Proteomes" id="UP000579605"/>
    </source>
</evidence>
<dbReference type="Proteomes" id="UP000579605">
    <property type="component" value="Unassembled WGS sequence"/>
</dbReference>
<dbReference type="GO" id="GO:0006508">
    <property type="term" value="P:proteolysis"/>
    <property type="evidence" value="ECO:0007669"/>
    <property type="project" value="UniProtKB-KW"/>
</dbReference>
<keyword evidence="4 5" id="KW-0472">Membrane</keyword>
<dbReference type="AlphaFoldDB" id="A0A852ZBH2"/>
<evidence type="ECO:0000256" key="2">
    <source>
        <dbReference type="ARBA" id="ARBA00022692"/>
    </source>
</evidence>
<dbReference type="SUPFAM" id="SSF141322">
    <property type="entry name" value="NfeD domain-like"/>
    <property type="match status" value="1"/>
</dbReference>
<evidence type="ECO:0000256" key="1">
    <source>
        <dbReference type="ARBA" id="ARBA00004141"/>
    </source>
</evidence>
<dbReference type="Gene3D" id="2.40.50.140">
    <property type="entry name" value="Nucleic acid-binding proteins"/>
    <property type="match status" value="1"/>
</dbReference>
<feature type="transmembrane region" description="Helical" evidence="5">
    <location>
        <begin position="68"/>
        <end position="86"/>
    </location>
</feature>
<dbReference type="PANTHER" id="PTHR33507:SF3">
    <property type="entry name" value="INNER MEMBRANE PROTEIN YBBJ"/>
    <property type="match status" value="1"/>
</dbReference>
<dbReference type="Pfam" id="PF01957">
    <property type="entry name" value="NfeD"/>
    <property type="match status" value="1"/>
</dbReference>
<dbReference type="PANTHER" id="PTHR33507">
    <property type="entry name" value="INNER MEMBRANE PROTEIN YBBJ"/>
    <property type="match status" value="1"/>
</dbReference>
<evidence type="ECO:0000256" key="4">
    <source>
        <dbReference type="ARBA" id="ARBA00023136"/>
    </source>
</evidence>
<comment type="subcellular location">
    <subcellularLocation>
        <location evidence="1">Membrane</location>
        <topology evidence="1">Multi-pass membrane protein</topology>
    </subcellularLocation>
</comment>
<dbReference type="GO" id="GO:0005886">
    <property type="term" value="C:plasma membrane"/>
    <property type="evidence" value="ECO:0007669"/>
    <property type="project" value="TreeGrafter"/>
</dbReference>
<evidence type="ECO:0000259" key="6">
    <source>
        <dbReference type="Pfam" id="PF01957"/>
    </source>
</evidence>
<reference evidence="7 8" key="1">
    <citation type="submission" date="2020-07" db="EMBL/GenBank/DDBJ databases">
        <title>Sequencing the genomes of 1000 actinobacteria strains.</title>
        <authorList>
            <person name="Klenk H.-P."/>
        </authorList>
    </citation>
    <scope>NUCLEOTIDE SEQUENCE [LARGE SCALE GENOMIC DNA]</scope>
    <source>
        <strain evidence="7 8">DSM 18448</strain>
    </source>
</reference>
<gene>
    <name evidence="7" type="ORF">F4554_003059</name>
</gene>
<name>A0A852ZBH2_9ACTN</name>
<dbReference type="InterPro" id="IPR002810">
    <property type="entry name" value="NfeD-like_C"/>
</dbReference>
<feature type="transmembrane region" description="Helical" evidence="5">
    <location>
        <begin position="17"/>
        <end position="35"/>
    </location>
</feature>
<dbReference type="InterPro" id="IPR012340">
    <property type="entry name" value="NA-bd_OB-fold"/>
</dbReference>
<feature type="domain" description="NfeD-like C-terminal" evidence="6">
    <location>
        <begin position="101"/>
        <end position="159"/>
    </location>
</feature>
<evidence type="ECO:0000256" key="3">
    <source>
        <dbReference type="ARBA" id="ARBA00022989"/>
    </source>
</evidence>
<keyword evidence="2 5" id="KW-0812">Transmembrane</keyword>
<proteinExistence type="predicted"/>
<evidence type="ECO:0000256" key="5">
    <source>
        <dbReference type="SAM" id="Phobius"/>
    </source>
</evidence>
<keyword evidence="7" id="KW-0645">Protease</keyword>
<keyword evidence="3 5" id="KW-1133">Transmembrane helix</keyword>
<sequence length="166" mass="17466">MSGDTVGKEPGETCGQVAMDAWVVWLVVALVFGIAELLRLTLYLALVSGAALVTALVAATGLGVSFQFATFALSALLLVVFVRPLAQHALRRVPVMRSGTAALVGREALVLREVTRHAGRVRIGGEEWSARAYDSTLVIPPGATVDVVAIEGATALVYPREDPWAG</sequence>